<dbReference type="InterPro" id="IPR043128">
    <property type="entry name" value="Rev_trsase/Diguanyl_cyclase"/>
</dbReference>
<dbReference type="InterPro" id="IPR001633">
    <property type="entry name" value="EAL_dom"/>
</dbReference>
<dbReference type="PROSITE" id="PS50883">
    <property type="entry name" value="EAL"/>
    <property type="match status" value="1"/>
</dbReference>
<feature type="domain" description="GGDEF" evidence="3">
    <location>
        <begin position="133"/>
        <end position="266"/>
    </location>
</feature>
<comment type="caution">
    <text evidence="4">The sequence shown here is derived from an EMBL/GenBank/DDBJ whole genome shotgun (WGS) entry which is preliminary data.</text>
</comment>
<evidence type="ECO:0000256" key="1">
    <source>
        <dbReference type="SAM" id="Phobius"/>
    </source>
</evidence>
<accession>A0ABP8GHU8</accession>
<dbReference type="InterPro" id="IPR029787">
    <property type="entry name" value="Nucleotide_cyclase"/>
</dbReference>
<dbReference type="Gene3D" id="3.20.20.450">
    <property type="entry name" value="EAL domain"/>
    <property type="match status" value="1"/>
</dbReference>
<protein>
    <submittedName>
        <fullName evidence="4">EAL domain-containing protein</fullName>
    </submittedName>
</protein>
<dbReference type="Proteomes" id="UP001501671">
    <property type="component" value="Unassembled WGS sequence"/>
</dbReference>
<evidence type="ECO:0000259" key="2">
    <source>
        <dbReference type="PROSITE" id="PS50883"/>
    </source>
</evidence>
<feature type="transmembrane region" description="Helical" evidence="1">
    <location>
        <begin position="63"/>
        <end position="82"/>
    </location>
</feature>
<dbReference type="RefSeq" id="WP_345246142.1">
    <property type="nucleotide sequence ID" value="NZ_BAABFO010000002.1"/>
</dbReference>
<feature type="transmembrane region" description="Helical" evidence="1">
    <location>
        <begin position="21"/>
        <end position="40"/>
    </location>
</feature>
<organism evidence="4 5">
    <name type="scientific">Pigmentiphaga soli</name>
    <dbReference type="NCBI Taxonomy" id="1007095"/>
    <lineage>
        <taxon>Bacteria</taxon>
        <taxon>Pseudomonadati</taxon>
        <taxon>Pseudomonadota</taxon>
        <taxon>Betaproteobacteria</taxon>
        <taxon>Burkholderiales</taxon>
        <taxon>Alcaligenaceae</taxon>
        <taxon>Pigmentiphaga</taxon>
    </lineage>
</organism>
<dbReference type="PANTHER" id="PTHR44757">
    <property type="entry name" value="DIGUANYLATE CYCLASE DGCP"/>
    <property type="match status" value="1"/>
</dbReference>
<name>A0ABP8GHU8_9BURK</name>
<gene>
    <name evidence="4" type="ORF">GCM10023144_05790</name>
</gene>
<dbReference type="CDD" id="cd01948">
    <property type="entry name" value="EAL"/>
    <property type="match status" value="1"/>
</dbReference>
<dbReference type="NCBIfam" id="TIGR00254">
    <property type="entry name" value="GGDEF"/>
    <property type="match status" value="1"/>
</dbReference>
<dbReference type="PROSITE" id="PS50887">
    <property type="entry name" value="GGDEF"/>
    <property type="match status" value="1"/>
</dbReference>
<dbReference type="SMART" id="SM00052">
    <property type="entry name" value="EAL"/>
    <property type="match status" value="1"/>
</dbReference>
<keyword evidence="5" id="KW-1185">Reference proteome</keyword>
<keyword evidence="1" id="KW-1133">Transmembrane helix</keyword>
<dbReference type="Pfam" id="PF00563">
    <property type="entry name" value="EAL"/>
    <property type="match status" value="1"/>
</dbReference>
<dbReference type="InterPro" id="IPR052155">
    <property type="entry name" value="Biofilm_reg_signaling"/>
</dbReference>
<dbReference type="SMART" id="SM00267">
    <property type="entry name" value="GGDEF"/>
    <property type="match status" value="1"/>
</dbReference>
<feature type="domain" description="EAL" evidence="2">
    <location>
        <begin position="275"/>
        <end position="525"/>
    </location>
</feature>
<dbReference type="PANTHER" id="PTHR44757:SF2">
    <property type="entry name" value="BIOFILM ARCHITECTURE MAINTENANCE PROTEIN MBAA"/>
    <property type="match status" value="1"/>
</dbReference>
<evidence type="ECO:0000313" key="5">
    <source>
        <dbReference type="Proteomes" id="UP001501671"/>
    </source>
</evidence>
<dbReference type="EMBL" id="BAABFO010000002">
    <property type="protein sequence ID" value="GAA4324322.1"/>
    <property type="molecule type" value="Genomic_DNA"/>
</dbReference>
<dbReference type="CDD" id="cd01949">
    <property type="entry name" value="GGDEF"/>
    <property type="match status" value="1"/>
</dbReference>
<keyword evidence="1" id="KW-0812">Transmembrane</keyword>
<keyword evidence="1" id="KW-0472">Membrane</keyword>
<reference evidence="5" key="1">
    <citation type="journal article" date="2019" name="Int. J. Syst. Evol. Microbiol.">
        <title>The Global Catalogue of Microorganisms (GCM) 10K type strain sequencing project: providing services to taxonomists for standard genome sequencing and annotation.</title>
        <authorList>
            <consortium name="The Broad Institute Genomics Platform"/>
            <consortium name="The Broad Institute Genome Sequencing Center for Infectious Disease"/>
            <person name="Wu L."/>
            <person name="Ma J."/>
        </authorList>
    </citation>
    <scope>NUCLEOTIDE SEQUENCE [LARGE SCALE GENOMIC DNA]</scope>
    <source>
        <strain evidence="5">JCM 17666</strain>
    </source>
</reference>
<proteinExistence type="predicted"/>
<dbReference type="SUPFAM" id="SSF55073">
    <property type="entry name" value="Nucleotide cyclase"/>
    <property type="match status" value="1"/>
</dbReference>
<evidence type="ECO:0000259" key="3">
    <source>
        <dbReference type="PROSITE" id="PS50887"/>
    </source>
</evidence>
<dbReference type="SUPFAM" id="SSF141868">
    <property type="entry name" value="EAL domain-like"/>
    <property type="match status" value="1"/>
</dbReference>
<evidence type="ECO:0000313" key="4">
    <source>
        <dbReference type="EMBL" id="GAA4324322.1"/>
    </source>
</evidence>
<dbReference type="InterPro" id="IPR000160">
    <property type="entry name" value="GGDEF_dom"/>
</dbReference>
<dbReference type="Pfam" id="PF00990">
    <property type="entry name" value="GGDEF"/>
    <property type="match status" value="1"/>
</dbReference>
<dbReference type="Gene3D" id="3.30.70.270">
    <property type="match status" value="1"/>
</dbReference>
<dbReference type="InterPro" id="IPR035919">
    <property type="entry name" value="EAL_sf"/>
</dbReference>
<sequence length="529" mass="57727">MNGNRSALSNLRSFIIRHRVSIQDFSLLAVALCVAAYIFFEVDVFENEATATPRAELIELDETLLLGGLFAAGLLVFSVRRYRDQKRENARRTAAERRIRELAFQDPLTGLANRRQLEDTLAAAIAAPPAAGAMHCLLLLDLNGFKQVNDVHGHAVGDEVLIEVARRLVLAVREGDLVARLGGDEFAIVAQHLVGPEAATNIALRIRQELAAPVAAGTGMHQISAGIGMARIPQDADTRDEAMRKADVALYRAKAERRTALRFFEEEMDRLVQERARMERAFRAAVAAGAIEPVYQPSVDLRSRQVVGFEARPRWIDAELGPVPPERFLPIAEETGLIHDLATQLLRQACSVAARWPAGVTLSIDLLPGQLADRDLKDRIVRILGDTGFDPRRLEIEITENTLVHHLAAAQRVLGSLREMGVRIALDNFGTGYSSLYHLRNFKLDKVKIDRSFIESMGVEQESADIVNALAGLGRGLGLTLAAEGIADPDQQAALIGSGCEQGQGHLFSEPIEAARTLELVAQPAAAPA</sequence>